<evidence type="ECO:0000313" key="2">
    <source>
        <dbReference type="Proteomes" id="UP000762676"/>
    </source>
</evidence>
<sequence length="106" mass="11834">MHTIYITSRIKSTNGERSSEYIRASSTDRQILFLSSTPHMVPESWLTHSSRTMENKRESGILSVTQILDSTRTHPPPSCGSGHCTNTGAAEISKKTDRHDHVLLNL</sequence>
<gene>
    <name evidence="1" type="ORF">ElyMa_002501700</name>
</gene>
<keyword evidence="2" id="KW-1185">Reference proteome</keyword>
<comment type="caution">
    <text evidence="1">The sequence shown here is derived from an EMBL/GenBank/DDBJ whole genome shotgun (WGS) entry which is preliminary data.</text>
</comment>
<proteinExistence type="predicted"/>
<dbReference type="Proteomes" id="UP000762676">
    <property type="component" value="Unassembled WGS sequence"/>
</dbReference>
<accession>A0AAV4GPS6</accession>
<reference evidence="1 2" key="1">
    <citation type="journal article" date="2021" name="Elife">
        <title>Chloroplast acquisition without the gene transfer in kleptoplastic sea slugs, Plakobranchus ocellatus.</title>
        <authorList>
            <person name="Maeda T."/>
            <person name="Takahashi S."/>
            <person name="Yoshida T."/>
            <person name="Shimamura S."/>
            <person name="Takaki Y."/>
            <person name="Nagai Y."/>
            <person name="Toyoda A."/>
            <person name="Suzuki Y."/>
            <person name="Arimoto A."/>
            <person name="Ishii H."/>
            <person name="Satoh N."/>
            <person name="Nishiyama T."/>
            <person name="Hasebe M."/>
            <person name="Maruyama T."/>
            <person name="Minagawa J."/>
            <person name="Obokata J."/>
            <person name="Shigenobu S."/>
        </authorList>
    </citation>
    <scope>NUCLEOTIDE SEQUENCE [LARGE SCALE GENOMIC DNA]</scope>
</reference>
<organism evidence="1 2">
    <name type="scientific">Elysia marginata</name>
    <dbReference type="NCBI Taxonomy" id="1093978"/>
    <lineage>
        <taxon>Eukaryota</taxon>
        <taxon>Metazoa</taxon>
        <taxon>Spiralia</taxon>
        <taxon>Lophotrochozoa</taxon>
        <taxon>Mollusca</taxon>
        <taxon>Gastropoda</taxon>
        <taxon>Heterobranchia</taxon>
        <taxon>Euthyneura</taxon>
        <taxon>Panpulmonata</taxon>
        <taxon>Sacoglossa</taxon>
        <taxon>Placobranchoidea</taxon>
        <taxon>Plakobranchidae</taxon>
        <taxon>Elysia</taxon>
    </lineage>
</organism>
<evidence type="ECO:0000313" key="1">
    <source>
        <dbReference type="EMBL" id="GFR87772.1"/>
    </source>
</evidence>
<dbReference type="EMBL" id="BMAT01005114">
    <property type="protein sequence ID" value="GFR87772.1"/>
    <property type="molecule type" value="Genomic_DNA"/>
</dbReference>
<dbReference type="AlphaFoldDB" id="A0AAV4GPS6"/>
<protein>
    <submittedName>
        <fullName evidence="1">Uncharacterized protein</fullName>
    </submittedName>
</protein>
<name>A0AAV4GPS6_9GAST</name>